<dbReference type="Proteomes" id="UP000828390">
    <property type="component" value="Unassembled WGS sequence"/>
</dbReference>
<reference evidence="1" key="1">
    <citation type="journal article" date="2019" name="bioRxiv">
        <title>The Genome of the Zebra Mussel, Dreissena polymorpha: A Resource for Invasive Species Research.</title>
        <authorList>
            <person name="McCartney M.A."/>
            <person name="Auch B."/>
            <person name="Kono T."/>
            <person name="Mallez S."/>
            <person name="Zhang Y."/>
            <person name="Obille A."/>
            <person name="Becker A."/>
            <person name="Abrahante J.E."/>
            <person name="Garbe J."/>
            <person name="Badalamenti J.P."/>
            <person name="Herman A."/>
            <person name="Mangelson H."/>
            <person name="Liachko I."/>
            <person name="Sullivan S."/>
            <person name="Sone E.D."/>
            <person name="Koren S."/>
            <person name="Silverstein K.A.T."/>
            <person name="Beckman K.B."/>
            <person name="Gohl D.M."/>
        </authorList>
    </citation>
    <scope>NUCLEOTIDE SEQUENCE</scope>
    <source>
        <strain evidence="1">Duluth1</strain>
        <tissue evidence="1">Whole animal</tissue>
    </source>
</reference>
<name>A0A9D4BEN7_DREPO</name>
<dbReference type="AlphaFoldDB" id="A0A9D4BEN7"/>
<sequence length="227" mass="26225">MGHKASPETQRNYTILKKCQLIHDEYTKNVTSRFHLDSTKNVTSCVLTRKNASYPGGRVFQQTISSFELNLTIRVTSRVKCPPTGVHVFQRTVTIFKLRQDIIRTHFLTNKMKIPSPLSAIANKEKCPTPDRHVLQPTGTIFELVQYLIRTLHVTSIMLTRTELIQYIIRTFFLTKFHEDWTIIVTSRVLTWFYQSHIKKTATSPCSHVISQPDRFSITSKILFGTP</sequence>
<keyword evidence="2" id="KW-1185">Reference proteome</keyword>
<evidence type="ECO:0000313" key="2">
    <source>
        <dbReference type="Proteomes" id="UP000828390"/>
    </source>
</evidence>
<dbReference type="EMBL" id="JAIWYP010000028">
    <property type="protein sequence ID" value="KAH3691923.1"/>
    <property type="molecule type" value="Genomic_DNA"/>
</dbReference>
<organism evidence="1 2">
    <name type="scientific">Dreissena polymorpha</name>
    <name type="common">Zebra mussel</name>
    <name type="synonym">Mytilus polymorpha</name>
    <dbReference type="NCBI Taxonomy" id="45954"/>
    <lineage>
        <taxon>Eukaryota</taxon>
        <taxon>Metazoa</taxon>
        <taxon>Spiralia</taxon>
        <taxon>Lophotrochozoa</taxon>
        <taxon>Mollusca</taxon>
        <taxon>Bivalvia</taxon>
        <taxon>Autobranchia</taxon>
        <taxon>Heteroconchia</taxon>
        <taxon>Euheterodonta</taxon>
        <taxon>Imparidentia</taxon>
        <taxon>Neoheterodontei</taxon>
        <taxon>Myida</taxon>
        <taxon>Dreissenoidea</taxon>
        <taxon>Dreissenidae</taxon>
        <taxon>Dreissena</taxon>
    </lineage>
</organism>
<comment type="caution">
    <text evidence="1">The sequence shown here is derived from an EMBL/GenBank/DDBJ whole genome shotgun (WGS) entry which is preliminary data.</text>
</comment>
<protein>
    <submittedName>
        <fullName evidence="1">Uncharacterized protein</fullName>
    </submittedName>
</protein>
<gene>
    <name evidence="1" type="ORF">DPMN_192469</name>
</gene>
<reference evidence="1" key="2">
    <citation type="submission" date="2020-11" db="EMBL/GenBank/DDBJ databases">
        <authorList>
            <person name="McCartney M.A."/>
            <person name="Auch B."/>
            <person name="Kono T."/>
            <person name="Mallez S."/>
            <person name="Becker A."/>
            <person name="Gohl D.M."/>
            <person name="Silverstein K.A.T."/>
            <person name="Koren S."/>
            <person name="Bechman K.B."/>
            <person name="Herman A."/>
            <person name="Abrahante J.E."/>
            <person name="Garbe J."/>
        </authorList>
    </citation>
    <scope>NUCLEOTIDE SEQUENCE</scope>
    <source>
        <strain evidence="1">Duluth1</strain>
        <tissue evidence="1">Whole animal</tissue>
    </source>
</reference>
<evidence type="ECO:0000313" key="1">
    <source>
        <dbReference type="EMBL" id="KAH3691923.1"/>
    </source>
</evidence>
<proteinExistence type="predicted"/>
<accession>A0A9D4BEN7</accession>